<comment type="similarity">
    <text evidence="1">Belongs to the sigma-70 factor family. ECF subfamily.</text>
</comment>
<dbReference type="Gene3D" id="1.10.10.10">
    <property type="entry name" value="Winged helix-like DNA-binding domain superfamily/Winged helix DNA-binding domain"/>
    <property type="match status" value="1"/>
</dbReference>
<reference evidence="8 9" key="1">
    <citation type="journal article" date="2016" name="Nat. Commun.">
        <title>Thousands of microbial genomes shed light on interconnected biogeochemical processes in an aquifer system.</title>
        <authorList>
            <person name="Anantharaman K."/>
            <person name="Brown C.T."/>
            <person name="Hug L.A."/>
            <person name="Sharon I."/>
            <person name="Castelle C.J."/>
            <person name="Probst A.J."/>
            <person name="Thomas B.C."/>
            <person name="Singh A."/>
            <person name="Wilkins M.J."/>
            <person name="Karaoz U."/>
            <person name="Brodie E.L."/>
            <person name="Williams K.H."/>
            <person name="Hubbard S.S."/>
            <person name="Banfield J.F."/>
        </authorList>
    </citation>
    <scope>NUCLEOTIDE SEQUENCE [LARGE SCALE GENOMIC DNA]</scope>
</reference>
<dbReference type="EMBL" id="MHKN01000043">
    <property type="protein sequence ID" value="OGY91391.1"/>
    <property type="molecule type" value="Genomic_DNA"/>
</dbReference>
<evidence type="ECO:0000256" key="1">
    <source>
        <dbReference type="ARBA" id="ARBA00010641"/>
    </source>
</evidence>
<dbReference type="Pfam" id="PF04542">
    <property type="entry name" value="Sigma70_r2"/>
    <property type="match status" value="1"/>
</dbReference>
<evidence type="ECO:0000256" key="4">
    <source>
        <dbReference type="ARBA" id="ARBA00023125"/>
    </source>
</evidence>
<accession>A0A1G2BQL5</accession>
<gene>
    <name evidence="8" type="ORF">A3B31_02305</name>
</gene>
<evidence type="ECO:0000256" key="5">
    <source>
        <dbReference type="ARBA" id="ARBA00023163"/>
    </source>
</evidence>
<dbReference type="PANTHER" id="PTHR43133">
    <property type="entry name" value="RNA POLYMERASE ECF-TYPE SIGMA FACTO"/>
    <property type="match status" value="1"/>
</dbReference>
<dbReference type="InterPro" id="IPR039425">
    <property type="entry name" value="RNA_pol_sigma-70-like"/>
</dbReference>
<dbReference type="InterPro" id="IPR014284">
    <property type="entry name" value="RNA_pol_sigma-70_dom"/>
</dbReference>
<feature type="domain" description="RNA polymerase sigma-70 region 2" evidence="6">
    <location>
        <begin position="28"/>
        <end position="95"/>
    </location>
</feature>
<dbReference type="NCBIfam" id="TIGR02937">
    <property type="entry name" value="sigma70-ECF"/>
    <property type="match status" value="1"/>
</dbReference>
<evidence type="ECO:0008006" key="10">
    <source>
        <dbReference type="Google" id="ProtNLM"/>
    </source>
</evidence>
<keyword evidence="3" id="KW-0731">Sigma factor</keyword>
<proteinExistence type="inferred from homology"/>
<keyword evidence="2" id="KW-0805">Transcription regulation</keyword>
<comment type="caution">
    <text evidence="8">The sequence shown here is derived from an EMBL/GenBank/DDBJ whole genome shotgun (WGS) entry which is preliminary data.</text>
</comment>
<evidence type="ECO:0000313" key="8">
    <source>
        <dbReference type="EMBL" id="OGY91391.1"/>
    </source>
</evidence>
<dbReference type="InterPro" id="IPR036388">
    <property type="entry name" value="WH-like_DNA-bd_sf"/>
</dbReference>
<evidence type="ECO:0000259" key="7">
    <source>
        <dbReference type="Pfam" id="PF08281"/>
    </source>
</evidence>
<dbReference type="GO" id="GO:0006352">
    <property type="term" value="P:DNA-templated transcription initiation"/>
    <property type="evidence" value="ECO:0007669"/>
    <property type="project" value="InterPro"/>
</dbReference>
<sequence length="184" mass="22107">MKRFKDSLKERIALLRLQQGDSEAFGFIYETYVRQIYRYIYFRISDESAAHDLVQEVFLQTWQYVADRNKIDRIQSFLYKVAYRKVVDHYRTRERQASLIETIEDDGSYAVAPDHKELEVHFLRQHIKKLKQEYQDVIVLRHIESLSIREIADIVGKEPNNVRVSLHRAMESLRKEMESRETHS</sequence>
<dbReference type="InterPro" id="IPR013249">
    <property type="entry name" value="RNA_pol_sigma70_r4_t2"/>
</dbReference>
<dbReference type="SUPFAM" id="SSF88946">
    <property type="entry name" value="Sigma2 domain of RNA polymerase sigma factors"/>
    <property type="match status" value="1"/>
</dbReference>
<dbReference type="GO" id="GO:0016987">
    <property type="term" value="F:sigma factor activity"/>
    <property type="evidence" value="ECO:0007669"/>
    <property type="project" value="UniProtKB-KW"/>
</dbReference>
<protein>
    <recommendedName>
        <fullName evidence="10">RNA polymerase sigma factor</fullName>
    </recommendedName>
</protein>
<dbReference type="Gene3D" id="1.10.1740.10">
    <property type="match status" value="1"/>
</dbReference>
<dbReference type="InterPro" id="IPR013325">
    <property type="entry name" value="RNA_pol_sigma_r2"/>
</dbReference>
<dbReference type="Proteomes" id="UP000177349">
    <property type="component" value="Unassembled WGS sequence"/>
</dbReference>
<evidence type="ECO:0000256" key="3">
    <source>
        <dbReference type="ARBA" id="ARBA00023082"/>
    </source>
</evidence>
<dbReference type="InterPro" id="IPR013324">
    <property type="entry name" value="RNA_pol_sigma_r3/r4-like"/>
</dbReference>
<dbReference type="AlphaFoldDB" id="A0A1G2BQL5"/>
<evidence type="ECO:0000259" key="6">
    <source>
        <dbReference type="Pfam" id="PF04542"/>
    </source>
</evidence>
<dbReference type="Pfam" id="PF08281">
    <property type="entry name" value="Sigma70_r4_2"/>
    <property type="match status" value="1"/>
</dbReference>
<evidence type="ECO:0000256" key="2">
    <source>
        <dbReference type="ARBA" id="ARBA00023015"/>
    </source>
</evidence>
<organism evidence="8 9">
    <name type="scientific">Candidatus Komeilibacteria bacterium RIFCSPLOWO2_01_FULL_53_11</name>
    <dbReference type="NCBI Taxonomy" id="1798552"/>
    <lineage>
        <taxon>Bacteria</taxon>
        <taxon>Candidatus Komeiliibacteriota</taxon>
    </lineage>
</organism>
<evidence type="ECO:0000313" key="9">
    <source>
        <dbReference type="Proteomes" id="UP000177349"/>
    </source>
</evidence>
<dbReference type="GO" id="GO:0003677">
    <property type="term" value="F:DNA binding"/>
    <property type="evidence" value="ECO:0007669"/>
    <property type="project" value="UniProtKB-KW"/>
</dbReference>
<dbReference type="InterPro" id="IPR007627">
    <property type="entry name" value="RNA_pol_sigma70_r2"/>
</dbReference>
<feature type="domain" description="RNA polymerase sigma factor 70 region 4 type 2" evidence="7">
    <location>
        <begin position="127"/>
        <end position="173"/>
    </location>
</feature>
<keyword evidence="4" id="KW-0238">DNA-binding</keyword>
<keyword evidence="5" id="KW-0804">Transcription</keyword>
<dbReference type="PANTHER" id="PTHR43133:SF52">
    <property type="entry name" value="ECF RNA POLYMERASE SIGMA FACTOR SIGL"/>
    <property type="match status" value="1"/>
</dbReference>
<dbReference type="SUPFAM" id="SSF88659">
    <property type="entry name" value="Sigma3 and sigma4 domains of RNA polymerase sigma factors"/>
    <property type="match status" value="1"/>
</dbReference>
<name>A0A1G2BQL5_9BACT</name>